<evidence type="ECO:0000256" key="2">
    <source>
        <dbReference type="ARBA" id="ARBA00007998"/>
    </source>
</evidence>
<evidence type="ECO:0000256" key="6">
    <source>
        <dbReference type="ARBA" id="ARBA00022989"/>
    </source>
</evidence>
<feature type="transmembrane region" description="Helical" evidence="8">
    <location>
        <begin position="140"/>
        <end position="162"/>
    </location>
</feature>
<evidence type="ECO:0000313" key="10">
    <source>
        <dbReference type="Proteomes" id="UP000535838"/>
    </source>
</evidence>
<dbReference type="PANTHER" id="PTHR34975:SF2">
    <property type="entry name" value="SPORE GERMINATION PROTEIN A2"/>
    <property type="match status" value="1"/>
</dbReference>
<feature type="transmembrane region" description="Helical" evidence="8">
    <location>
        <begin position="304"/>
        <end position="323"/>
    </location>
</feature>
<dbReference type="AlphaFoldDB" id="A0A841T037"/>
<dbReference type="EMBL" id="JACJVQ010000015">
    <property type="protein sequence ID" value="MBB6635885.1"/>
    <property type="molecule type" value="Genomic_DNA"/>
</dbReference>
<keyword evidence="4" id="KW-0309">Germination</keyword>
<dbReference type="RefSeq" id="WP_185121121.1">
    <property type="nucleotide sequence ID" value="NZ_JACJVQ010000015.1"/>
</dbReference>
<comment type="caution">
    <text evidence="9">The sequence shown here is derived from an EMBL/GenBank/DDBJ whole genome shotgun (WGS) entry which is preliminary data.</text>
</comment>
<evidence type="ECO:0000256" key="5">
    <source>
        <dbReference type="ARBA" id="ARBA00022692"/>
    </source>
</evidence>
<dbReference type="GO" id="GO:0009847">
    <property type="term" value="P:spore germination"/>
    <property type="evidence" value="ECO:0007669"/>
    <property type="project" value="InterPro"/>
</dbReference>
<feature type="transmembrane region" description="Helical" evidence="8">
    <location>
        <begin position="106"/>
        <end position="133"/>
    </location>
</feature>
<feature type="transmembrane region" description="Helical" evidence="8">
    <location>
        <begin position="269"/>
        <end position="288"/>
    </location>
</feature>
<sequence>MTKEKINSFHLALFVYMCELDGTVFSLARTIAENVGTNGWVAILLLSPIALINIFLYHILFRAGEGRSAFELLEGTFPKWILSPFYIILAAYWAWLGAIIGKHFLLIYQTFAFQTTSPTMLLALYCLIVYTLLIKDIYSILKAVTVFFILTCSLNMLIPYFFREWKLVRLTSSFFQGAENGHTFHGWFEVYLAFVGFEVLLFLFPQMDKKGVALRGAYYGHLMITVIYIISVIIAFGFFSFKEIQSLQYPLINTLEYIELPFLNRVENLIFTVFLFANLVSTIGYCYASKVTLQRIVTKAPDKLFAILIIAGVFVFGCFLQILRDTEQWLDMGLMTEALLSFAMPLVLIPVALHQKNSRKKKERG</sequence>
<keyword evidence="7 8" id="KW-0472">Membrane</keyword>
<protein>
    <submittedName>
        <fullName evidence="9">GerAB/ArcD/ProY family transporter</fullName>
    </submittedName>
</protein>
<keyword evidence="5 8" id="KW-0812">Transmembrane</keyword>
<keyword evidence="10" id="KW-1185">Reference proteome</keyword>
<evidence type="ECO:0000313" key="9">
    <source>
        <dbReference type="EMBL" id="MBB6635885.1"/>
    </source>
</evidence>
<evidence type="ECO:0000256" key="1">
    <source>
        <dbReference type="ARBA" id="ARBA00004141"/>
    </source>
</evidence>
<dbReference type="GO" id="GO:0016020">
    <property type="term" value="C:membrane"/>
    <property type="evidence" value="ECO:0007669"/>
    <property type="project" value="UniProtKB-SubCell"/>
</dbReference>
<dbReference type="PANTHER" id="PTHR34975">
    <property type="entry name" value="SPORE GERMINATION PROTEIN A2"/>
    <property type="match status" value="1"/>
</dbReference>
<gene>
    <name evidence="9" type="ORF">H7B67_17325</name>
</gene>
<organism evidence="9 10">
    <name type="scientific">Cohnella thailandensis</name>
    <dbReference type="NCBI Taxonomy" id="557557"/>
    <lineage>
        <taxon>Bacteria</taxon>
        <taxon>Bacillati</taxon>
        <taxon>Bacillota</taxon>
        <taxon>Bacilli</taxon>
        <taxon>Bacillales</taxon>
        <taxon>Paenibacillaceae</taxon>
        <taxon>Cohnella</taxon>
    </lineage>
</organism>
<feature type="transmembrane region" description="Helical" evidence="8">
    <location>
        <begin position="216"/>
        <end position="241"/>
    </location>
</feature>
<evidence type="ECO:0000256" key="8">
    <source>
        <dbReference type="SAM" id="Phobius"/>
    </source>
</evidence>
<evidence type="ECO:0000256" key="7">
    <source>
        <dbReference type="ARBA" id="ARBA00023136"/>
    </source>
</evidence>
<feature type="transmembrane region" description="Helical" evidence="8">
    <location>
        <begin position="182"/>
        <end position="204"/>
    </location>
</feature>
<evidence type="ECO:0000256" key="3">
    <source>
        <dbReference type="ARBA" id="ARBA00022448"/>
    </source>
</evidence>
<dbReference type="InterPro" id="IPR004761">
    <property type="entry name" value="Spore_GerAB"/>
</dbReference>
<feature type="transmembrane region" description="Helical" evidence="8">
    <location>
        <begin position="80"/>
        <end position="100"/>
    </location>
</feature>
<comment type="similarity">
    <text evidence="2">Belongs to the amino acid-polyamine-organocation (APC) superfamily. Spore germination protein (SGP) (TC 2.A.3.9) family.</text>
</comment>
<evidence type="ECO:0000256" key="4">
    <source>
        <dbReference type="ARBA" id="ARBA00022544"/>
    </source>
</evidence>
<keyword evidence="3" id="KW-0813">Transport</keyword>
<keyword evidence="6 8" id="KW-1133">Transmembrane helix</keyword>
<dbReference type="Proteomes" id="UP000535838">
    <property type="component" value="Unassembled WGS sequence"/>
</dbReference>
<feature type="transmembrane region" description="Helical" evidence="8">
    <location>
        <begin position="40"/>
        <end position="60"/>
    </location>
</feature>
<reference evidence="9 10" key="1">
    <citation type="submission" date="2020-08" db="EMBL/GenBank/DDBJ databases">
        <title>Cohnella phylogeny.</title>
        <authorList>
            <person name="Dunlap C."/>
        </authorList>
    </citation>
    <scope>NUCLEOTIDE SEQUENCE [LARGE SCALE GENOMIC DNA]</scope>
    <source>
        <strain evidence="9 10">DSM 25241</strain>
    </source>
</reference>
<feature type="transmembrane region" description="Helical" evidence="8">
    <location>
        <begin position="9"/>
        <end position="28"/>
    </location>
</feature>
<comment type="subcellular location">
    <subcellularLocation>
        <location evidence="1">Membrane</location>
        <topology evidence="1">Multi-pass membrane protein</topology>
    </subcellularLocation>
</comment>
<proteinExistence type="inferred from homology"/>
<dbReference type="Pfam" id="PF03845">
    <property type="entry name" value="Spore_permease"/>
    <property type="match status" value="1"/>
</dbReference>
<accession>A0A841T037</accession>
<feature type="transmembrane region" description="Helical" evidence="8">
    <location>
        <begin position="329"/>
        <end position="353"/>
    </location>
</feature>
<name>A0A841T037_9BACL</name>